<name>A0A0J9BMJ1_9FIRM</name>
<feature type="domain" description="HTH cro/C1-type" evidence="1">
    <location>
        <begin position="7"/>
        <end position="60"/>
    </location>
</feature>
<dbReference type="OrthoDB" id="9807880at2"/>
<dbReference type="GO" id="GO:0003677">
    <property type="term" value="F:DNA binding"/>
    <property type="evidence" value="ECO:0007669"/>
    <property type="project" value="InterPro"/>
</dbReference>
<evidence type="ECO:0000313" key="3">
    <source>
        <dbReference type="Proteomes" id="UP000037392"/>
    </source>
</evidence>
<dbReference type="PATRIC" id="fig|742734.4.peg.5386"/>
<dbReference type="PROSITE" id="PS50943">
    <property type="entry name" value="HTH_CROC1"/>
    <property type="match status" value="1"/>
</dbReference>
<sequence>MIKYDKLWKTMKDKGITQYMLVKEYNISKSLLHRLRNNQGVNMNTIDTLCDILDCDIEDIATHYNSEE</sequence>
<dbReference type="RefSeq" id="WP_048930996.1">
    <property type="nucleotide sequence ID" value="NZ_KQ235884.1"/>
</dbReference>
<dbReference type="Pfam" id="PF13443">
    <property type="entry name" value="HTH_26"/>
    <property type="match status" value="1"/>
</dbReference>
<organism evidence="2 3">
    <name type="scientific">[Clostridium] citroniae WAL-19142</name>
    <dbReference type="NCBI Taxonomy" id="742734"/>
    <lineage>
        <taxon>Bacteria</taxon>
        <taxon>Bacillati</taxon>
        <taxon>Bacillota</taxon>
        <taxon>Clostridia</taxon>
        <taxon>Lachnospirales</taxon>
        <taxon>Lachnospiraceae</taxon>
        <taxon>Enterocloster</taxon>
    </lineage>
</organism>
<dbReference type="InterPro" id="IPR010982">
    <property type="entry name" value="Lambda_DNA-bd_dom_sf"/>
</dbReference>
<evidence type="ECO:0000259" key="1">
    <source>
        <dbReference type="PROSITE" id="PS50943"/>
    </source>
</evidence>
<dbReference type="Gene3D" id="1.10.260.40">
    <property type="entry name" value="lambda repressor-like DNA-binding domains"/>
    <property type="match status" value="1"/>
</dbReference>
<dbReference type="EMBL" id="ADLK01000042">
    <property type="protein sequence ID" value="KMW14093.1"/>
    <property type="molecule type" value="Genomic_DNA"/>
</dbReference>
<dbReference type="SUPFAM" id="SSF47413">
    <property type="entry name" value="lambda repressor-like DNA-binding domains"/>
    <property type="match status" value="1"/>
</dbReference>
<gene>
    <name evidence="2" type="ORF">HMPREF9470_05032</name>
</gene>
<dbReference type="CDD" id="cd00093">
    <property type="entry name" value="HTH_XRE"/>
    <property type="match status" value="1"/>
</dbReference>
<reference evidence="2 3" key="1">
    <citation type="submission" date="2011-04" db="EMBL/GenBank/DDBJ databases">
        <title>The Genome Sequence of Clostridium citroniae WAL-19142.</title>
        <authorList>
            <consortium name="The Broad Institute Genome Sequencing Platform"/>
            <person name="Earl A."/>
            <person name="Ward D."/>
            <person name="Feldgarden M."/>
            <person name="Gevers D."/>
            <person name="Warren Y.A."/>
            <person name="Tyrrell K.L."/>
            <person name="Citron D.M."/>
            <person name="Goldstein E.J."/>
            <person name="Daigneault M."/>
            <person name="Allen-Vercoe E."/>
            <person name="Young S.K."/>
            <person name="Zeng Q."/>
            <person name="Gargeya S."/>
            <person name="Fitzgerald M."/>
            <person name="Haas B."/>
            <person name="Abouelleil A."/>
            <person name="Alvarado L."/>
            <person name="Arachchi H.M."/>
            <person name="Berlin A."/>
            <person name="Brown A."/>
            <person name="Chapman S.B."/>
            <person name="Chen Z."/>
            <person name="Dunbar C."/>
            <person name="Freedman E."/>
            <person name="Gearin G."/>
            <person name="Gellesch M."/>
            <person name="Goldberg J."/>
            <person name="Griggs A."/>
            <person name="Gujja S."/>
            <person name="Heilman E.R."/>
            <person name="Heiman D."/>
            <person name="Howarth C."/>
            <person name="Larson L."/>
            <person name="Lui A."/>
            <person name="MacDonald P.J."/>
            <person name="Mehta T."/>
            <person name="Montmayeur A."/>
            <person name="Murphy C."/>
            <person name="Neiman D."/>
            <person name="Pearson M."/>
            <person name="Priest M."/>
            <person name="Roberts A."/>
            <person name="Saif S."/>
            <person name="Shea T."/>
            <person name="Shenoy N."/>
            <person name="Sisk P."/>
            <person name="Stolte C."/>
            <person name="Sykes S."/>
            <person name="White J."/>
            <person name="Yandava C."/>
            <person name="Wortman J."/>
            <person name="Nusbaum C."/>
            <person name="Birren B."/>
        </authorList>
    </citation>
    <scope>NUCLEOTIDE SEQUENCE [LARGE SCALE GENOMIC DNA]</scope>
    <source>
        <strain evidence="2 3">WAL-19142</strain>
    </source>
</reference>
<dbReference type="InterPro" id="IPR001387">
    <property type="entry name" value="Cro/C1-type_HTH"/>
</dbReference>
<protein>
    <recommendedName>
        <fullName evidence="1">HTH cro/C1-type domain-containing protein</fullName>
    </recommendedName>
</protein>
<dbReference type="Proteomes" id="UP000037392">
    <property type="component" value="Unassembled WGS sequence"/>
</dbReference>
<dbReference type="GeneID" id="93164869"/>
<dbReference type="AlphaFoldDB" id="A0A0J9BMJ1"/>
<comment type="caution">
    <text evidence="2">The sequence shown here is derived from an EMBL/GenBank/DDBJ whole genome shotgun (WGS) entry which is preliminary data.</text>
</comment>
<proteinExistence type="predicted"/>
<evidence type="ECO:0000313" key="2">
    <source>
        <dbReference type="EMBL" id="KMW14093.1"/>
    </source>
</evidence>
<accession>A0A0J9BMJ1</accession>